<accession>A0ABQ4YF64</accession>
<feature type="coiled-coil region" evidence="1">
    <location>
        <begin position="1159"/>
        <end position="1186"/>
    </location>
</feature>
<gene>
    <name evidence="5" type="ORF">Tco_0725484</name>
</gene>
<dbReference type="PANTHER" id="PTHR11439">
    <property type="entry name" value="GAG-POL-RELATED RETROTRANSPOSON"/>
    <property type="match status" value="1"/>
</dbReference>
<evidence type="ECO:0000256" key="2">
    <source>
        <dbReference type="SAM" id="MobiDB-lite"/>
    </source>
</evidence>
<dbReference type="SUPFAM" id="SSF56672">
    <property type="entry name" value="DNA/RNA polymerases"/>
    <property type="match status" value="1"/>
</dbReference>
<dbReference type="InterPro" id="IPR025724">
    <property type="entry name" value="GAG-pre-integrase_dom"/>
</dbReference>
<feature type="compositionally biased region" description="Basic and acidic residues" evidence="2">
    <location>
        <begin position="340"/>
        <end position="357"/>
    </location>
</feature>
<comment type="caution">
    <text evidence="5">The sequence shown here is derived from an EMBL/GenBank/DDBJ whole genome shotgun (WGS) entry which is preliminary data.</text>
</comment>
<dbReference type="CDD" id="cd09272">
    <property type="entry name" value="RNase_HI_RT_Ty1"/>
    <property type="match status" value="1"/>
</dbReference>
<dbReference type="Pfam" id="PF07727">
    <property type="entry name" value="RVT_2"/>
    <property type="match status" value="1"/>
</dbReference>
<feature type="region of interest" description="Disordered" evidence="2">
    <location>
        <begin position="1295"/>
        <end position="1317"/>
    </location>
</feature>
<reference evidence="5" key="1">
    <citation type="journal article" date="2022" name="Int. J. Mol. Sci.">
        <title>Draft Genome of Tanacetum Coccineum: Genomic Comparison of Closely Related Tanacetum-Family Plants.</title>
        <authorList>
            <person name="Yamashiro T."/>
            <person name="Shiraishi A."/>
            <person name="Nakayama K."/>
            <person name="Satake H."/>
        </authorList>
    </citation>
    <scope>NUCLEOTIDE SEQUENCE</scope>
</reference>
<reference evidence="5" key="2">
    <citation type="submission" date="2022-01" db="EMBL/GenBank/DDBJ databases">
        <authorList>
            <person name="Yamashiro T."/>
            <person name="Shiraishi A."/>
            <person name="Satake H."/>
            <person name="Nakayama K."/>
        </authorList>
    </citation>
    <scope>NUCLEOTIDE SEQUENCE</scope>
</reference>
<evidence type="ECO:0000259" key="3">
    <source>
        <dbReference type="Pfam" id="PF07727"/>
    </source>
</evidence>
<dbReference type="InterPro" id="IPR043502">
    <property type="entry name" value="DNA/RNA_pol_sf"/>
</dbReference>
<feature type="compositionally biased region" description="Polar residues" evidence="2">
    <location>
        <begin position="359"/>
        <end position="368"/>
    </location>
</feature>
<sequence>MSNYIKNQEGGHSIKKLKSLSFEQVKEIFETTMRKVQSFVPMGSELKDLVKERFSTTEPTGDKEKELWVELKRLFEPDNDDTLWKLQRVNNVTTTGPKAVVSAAIRNGEMLLSPQHARFGDQQEILLTITPKIVDHTCLKNLTMLIYKADSRSPKGGKITGKGKIKTGKLDFEDVYFVKELKFNLFSVSQMCDKKNSVLFTETECLVLSPDFKLLDESQVLLKVPRQNNMYSFDLKNVVPSGGLTCLFAKATIDESNLWHRRLGHINFKTMNKLVRGNLVRGLPSKLFENDHTCVACQKGKQHKASCKTKLVSSISQPLQMLHMDLFGPTSSLEDAVADDAGKKTNEDPAKEDDKSGQGEATNTNSTNRLNTVSSLINIDANGNSICRMFTPVNVAGSSCDNLSRSIPINAATLPNVNLPTDPLMPDLEDTNDLLNTGIFSGAYDDKDVGVEANLNNLEITMNISPIPTTRIYKDHPKEQIIGDPLSTPQTRRMTKSAQEHAMVYRNKKDKRGIVVRNKAKLVAQGYTQEEGINYDKVFALVARIEAIRLFFAYASFIGFIVYQMDVKSAFLYGNIEEEVYVDDIIFGSTKKSLCTEFESLMHKKFQMSSMREVIFFLGLQVMQRDDGIFISQDKYVADILKKIDFSSVKTASTLIETNKALHKDEGAFQVTPKVSHLHAVKRIFRYLKGQPKLGLWYPRDSPFDLEAFSDSDYAGASLDRKSTIGGCQFLGKRLISWQCKKQTVVANSTTEAEYVVVANCCGQVLWIQNQMLDYGFNFMNTKIYIDNESTICIVKNPVFHSKTKNIEIRRHFIRDYYEKKLIQVIKIHTDHNVTDLLTKAFDVKAITALSSSQLKKTHKPRKAKRTTKISQSSGPIHLVADETVYKEWEDRMERAATTASSLEAEHDSGNTNRTQSMETLHEPLPQGIGSGSDPTCQVTILGVQKLKLERVNTVRQLLVLYCDQHNMVALLEKTDGSEGFHQIVDFLNASYIRFALSENPTIYDSHIKQFWQTAIVNTLDNGEQEITATVDGHGEGSAIPTVSQYTPLMASSTEPHPDTSAQSSITEPHTSSPQLTKPPTSSTITETIRQKVEIPQSNFPTQTPVANEAAFTGVDVVHGGATTTGWGSGNITKSPTMPHDSPLPGGHTLRSDEGSMTLHELTVLCTNLSNKVERLETKLKQTKQTYGAAFTKLIKKVKKLEQTVKISQARRRTKIIASDDEEDLVVEDPSKQGRSLIEEMDLDAEISLVPPHIEVQRSTFVSTASPQRHADTTVDDLTLAETLMKIKKSAAKANGKAKMDETKSLRKMKQREQVQISRDAEVAQKLQEEFDAAERQRMAQVHQAAQGFIDAEWDDVLARVAADEDFVQQLQAGEKCSEEDLPMKLVELVNQRKKFFAQQRAEAKRNKPMTPAQQKEYMSNYIKNQEGGYSIKQLKSLSFEQVKEIFETTMRKVQSFVPMGSELEVQRLKRAGEESAEKEKELLEEELQKLVGNHTDAYQIFAEILKKFDRDDLVKLWDLVKERFNTTEPTDDKEKELWVELKRLFEPDNDATLWKLQRNIFVDYGCEDDLLDMMKIEYMHKYGDVFEDHSWENHVLTLPEFAVLLRLYSESDVQHRLFETHFSRLMTNDKGFNHEAYWSRIGQPRTGTKKLADIRDVWKDSMLMRNGYMLEHSMSILHHLVDEAKFAYPPYEPPNVPPYPYLYVAYPHPYIHYPDIRNPFYRGGQYGAPGNDYLFTGAMPSHRGTLIISSSGYDVGGSSRGVQDEDDDDDMSD</sequence>
<organism evidence="5 6">
    <name type="scientific">Tanacetum coccineum</name>
    <dbReference type="NCBI Taxonomy" id="301880"/>
    <lineage>
        <taxon>Eukaryota</taxon>
        <taxon>Viridiplantae</taxon>
        <taxon>Streptophyta</taxon>
        <taxon>Embryophyta</taxon>
        <taxon>Tracheophyta</taxon>
        <taxon>Spermatophyta</taxon>
        <taxon>Magnoliopsida</taxon>
        <taxon>eudicotyledons</taxon>
        <taxon>Gunneridae</taxon>
        <taxon>Pentapetalae</taxon>
        <taxon>asterids</taxon>
        <taxon>campanulids</taxon>
        <taxon>Asterales</taxon>
        <taxon>Asteraceae</taxon>
        <taxon>Asteroideae</taxon>
        <taxon>Anthemideae</taxon>
        <taxon>Anthemidinae</taxon>
        <taxon>Tanacetum</taxon>
    </lineage>
</organism>
<protein>
    <submittedName>
        <fullName evidence="5">Ribonuclease H-like domain-containing protein</fullName>
    </submittedName>
</protein>
<dbReference type="InterPro" id="IPR013103">
    <property type="entry name" value="RVT_2"/>
</dbReference>
<evidence type="ECO:0000313" key="6">
    <source>
        <dbReference type="Proteomes" id="UP001151760"/>
    </source>
</evidence>
<dbReference type="Pfam" id="PF13976">
    <property type="entry name" value="gag_pre-integrs"/>
    <property type="match status" value="1"/>
</dbReference>
<feature type="compositionally biased region" description="Acidic residues" evidence="2">
    <location>
        <begin position="1765"/>
        <end position="1774"/>
    </location>
</feature>
<feature type="region of interest" description="Disordered" evidence="2">
    <location>
        <begin position="1049"/>
        <end position="1085"/>
    </location>
</feature>
<feature type="coiled-coil region" evidence="1">
    <location>
        <begin position="1466"/>
        <end position="1494"/>
    </location>
</feature>
<name>A0ABQ4YF64_9ASTR</name>
<dbReference type="Proteomes" id="UP001151760">
    <property type="component" value="Unassembled WGS sequence"/>
</dbReference>
<keyword evidence="1" id="KW-0175">Coiled coil</keyword>
<feature type="domain" description="Reverse transcriptase Ty1/copia-type" evidence="3">
    <location>
        <begin position="501"/>
        <end position="582"/>
    </location>
</feature>
<evidence type="ECO:0000313" key="5">
    <source>
        <dbReference type="EMBL" id="GJS75603.1"/>
    </source>
</evidence>
<keyword evidence="6" id="KW-1185">Reference proteome</keyword>
<proteinExistence type="predicted"/>
<feature type="domain" description="GAG-pre-integrase" evidence="4">
    <location>
        <begin position="229"/>
        <end position="302"/>
    </location>
</feature>
<evidence type="ECO:0000259" key="4">
    <source>
        <dbReference type="Pfam" id="PF13976"/>
    </source>
</evidence>
<feature type="region of interest" description="Disordered" evidence="2">
    <location>
        <begin position="1755"/>
        <end position="1774"/>
    </location>
</feature>
<dbReference type="PANTHER" id="PTHR11439:SF495">
    <property type="entry name" value="REVERSE TRANSCRIPTASE, RNA-DEPENDENT DNA POLYMERASE-RELATED"/>
    <property type="match status" value="1"/>
</dbReference>
<feature type="coiled-coil region" evidence="1">
    <location>
        <begin position="1317"/>
        <end position="1344"/>
    </location>
</feature>
<evidence type="ECO:0000256" key="1">
    <source>
        <dbReference type="SAM" id="Coils"/>
    </source>
</evidence>
<dbReference type="EMBL" id="BQNB010010315">
    <property type="protein sequence ID" value="GJS75603.1"/>
    <property type="molecule type" value="Genomic_DNA"/>
</dbReference>
<feature type="region of interest" description="Disordered" evidence="2">
    <location>
        <begin position="339"/>
        <end position="368"/>
    </location>
</feature>